<evidence type="ECO:0000259" key="1">
    <source>
        <dbReference type="Pfam" id="PF04230"/>
    </source>
</evidence>
<protein>
    <submittedName>
        <fullName evidence="2">Polysaccharide pyruvyl transferase family protein WcaK</fullName>
    </submittedName>
</protein>
<accession>A0A1I3D0S8</accession>
<dbReference type="InterPro" id="IPR007345">
    <property type="entry name" value="Polysacch_pyruvyl_Trfase"/>
</dbReference>
<organism evidence="2 3">
    <name type="scientific">Pisciglobus halotolerans</name>
    <dbReference type="NCBI Taxonomy" id="745365"/>
    <lineage>
        <taxon>Bacteria</taxon>
        <taxon>Bacillati</taxon>
        <taxon>Bacillota</taxon>
        <taxon>Bacilli</taxon>
        <taxon>Lactobacillales</taxon>
        <taxon>Carnobacteriaceae</taxon>
    </lineage>
</organism>
<dbReference type="RefSeq" id="WP_092092950.1">
    <property type="nucleotide sequence ID" value="NZ_FOQE01000026.1"/>
</dbReference>
<dbReference type="EMBL" id="FOQE01000026">
    <property type="protein sequence ID" value="SFH80322.1"/>
    <property type="molecule type" value="Genomic_DNA"/>
</dbReference>
<dbReference type="PANTHER" id="PTHR36836:SF1">
    <property type="entry name" value="COLANIC ACID BIOSYNTHESIS PROTEIN WCAK"/>
    <property type="match status" value="1"/>
</dbReference>
<sequence>MNEKILLIGEHFSENLGDGVICQTVQHLIQQEYPDATFFYSDLSGRKAYKQQRLNVAKKRQWLTFKAKKKAVSLIKKHPYLHHSFLHGDRKMLATIKEKSQQDYDFAVFAGGQLLMDYFSFSISRHLYFLNKRQTPTFFNACGMGSIRSKGFQKILQRALAKEVVSAISVRDDVVGVNQKLLQRARLKATSSYDPALWAKEAFQIQKKDNETIGLGVISTNKEKDDQLIQLYQKVIRQLDAKKIRWSLFCNGSLEDQVLALQIAEHSGHDASVVAPRPERPKALVELISRYRSIISFRLHSHIIAASLGVPSVAITWDNKVDFFFEHLRCGDRVFNYDSNPQDILHKLTEAETEGYDDCLIQQQKEESRLNLLKNIQYIQQTQKNAAGFKKTGMMLDDEL</sequence>
<dbReference type="Proteomes" id="UP000198668">
    <property type="component" value="Unassembled WGS sequence"/>
</dbReference>
<proteinExistence type="predicted"/>
<keyword evidence="3" id="KW-1185">Reference proteome</keyword>
<keyword evidence="2" id="KW-0808">Transferase</keyword>
<evidence type="ECO:0000313" key="3">
    <source>
        <dbReference type="Proteomes" id="UP000198668"/>
    </source>
</evidence>
<name>A0A1I3D0S8_9LACT</name>
<dbReference type="Pfam" id="PF04230">
    <property type="entry name" value="PS_pyruv_trans"/>
    <property type="match status" value="1"/>
</dbReference>
<dbReference type="PANTHER" id="PTHR36836">
    <property type="entry name" value="COLANIC ACID BIOSYNTHESIS PROTEIN WCAK"/>
    <property type="match status" value="1"/>
</dbReference>
<gene>
    <name evidence="2" type="ORF">SAMN04489868_12628</name>
</gene>
<dbReference type="GO" id="GO:0016740">
    <property type="term" value="F:transferase activity"/>
    <property type="evidence" value="ECO:0007669"/>
    <property type="project" value="UniProtKB-KW"/>
</dbReference>
<dbReference type="AlphaFoldDB" id="A0A1I3D0S8"/>
<feature type="domain" description="Polysaccharide pyruvyl transferase" evidence="1">
    <location>
        <begin position="15"/>
        <end position="319"/>
    </location>
</feature>
<evidence type="ECO:0000313" key="2">
    <source>
        <dbReference type="EMBL" id="SFH80322.1"/>
    </source>
</evidence>
<dbReference type="OrthoDB" id="3199616at2"/>
<reference evidence="2 3" key="1">
    <citation type="submission" date="2016-10" db="EMBL/GenBank/DDBJ databases">
        <authorList>
            <person name="de Groot N.N."/>
        </authorList>
    </citation>
    <scope>NUCLEOTIDE SEQUENCE [LARGE SCALE GENOMIC DNA]</scope>
    <source>
        <strain evidence="2 3">DSM 27630</strain>
    </source>
</reference>